<evidence type="ECO:0000256" key="2">
    <source>
        <dbReference type="ARBA" id="ARBA00024195"/>
    </source>
</evidence>
<keyword evidence="3" id="KW-0732">Signal</keyword>
<dbReference type="GO" id="GO:0004252">
    <property type="term" value="F:serine-type endopeptidase activity"/>
    <property type="evidence" value="ECO:0007669"/>
    <property type="project" value="InterPro"/>
</dbReference>
<dbReference type="InterPro" id="IPR001254">
    <property type="entry name" value="Trypsin_dom"/>
</dbReference>
<dbReference type="PANTHER" id="PTHR24256">
    <property type="entry name" value="TRYPTASE-RELATED"/>
    <property type="match status" value="1"/>
</dbReference>
<keyword evidence="7" id="KW-1185">Reference proteome</keyword>
<dbReference type="EMBL" id="CAJNOM010002513">
    <property type="protein sequence ID" value="CAF1633667.1"/>
    <property type="molecule type" value="Genomic_DNA"/>
</dbReference>
<gene>
    <name evidence="5" type="ORF">BJG266_LOCUS41070</name>
    <name evidence="6" type="ORF">QVE165_LOCUS57933</name>
</gene>
<dbReference type="Proteomes" id="UP000663832">
    <property type="component" value="Unassembled WGS sequence"/>
</dbReference>
<reference evidence="6" key="1">
    <citation type="submission" date="2021-02" db="EMBL/GenBank/DDBJ databases">
        <authorList>
            <person name="Nowell W R."/>
        </authorList>
    </citation>
    <scope>NUCLEOTIDE SEQUENCE</scope>
</reference>
<dbReference type="FunFam" id="2.40.10.10:FF:000068">
    <property type="entry name" value="transmembrane protease serine 2"/>
    <property type="match status" value="1"/>
</dbReference>
<dbReference type="InterPro" id="IPR051487">
    <property type="entry name" value="Ser/Thr_Proteases_Immune/Dev"/>
</dbReference>
<dbReference type="PROSITE" id="PS50240">
    <property type="entry name" value="TRYPSIN_DOM"/>
    <property type="match status" value="1"/>
</dbReference>
<comment type="caution">
    <text evidence="6">The sequence shown here is derived from an EMBL/GenBank/DDBJ whole genome shotgun (WGS) entry which is preliminary data.</text>
</comment>
<dbReference type="InterPro" id="IPR001314">
    <property type="entry name" value="Peptidase_S1A"/>
</dbReference>
<evidence type="ECO:0000259" key="4">
    <source>
        <dbReference type="PROSITE" id="PS50240"/>
    </source>
</evidence>
<feature type="chain" id="PRO_5035688842" description="Peptidase S1 domain-containing protein" evidence="3">
    <location>
        <begin position="18"/>
        <end position="209"/>
    </location>
</feature>
<dbReference type="GO" id="GO:0006508">
    <property type="term" value="P:proteolysis"/>
    <property type="evidence" value="ECO:0007669"/>
    <property type="project" value="InterPro"/>
</dbReference>
<evidence type="ECO:0000256" key="3">
    <source>
        <dbReference type="SAM" id="SignalP"/>
    </source>
</evidence>
<dbReference type="OrthoDB" id="10012881at2759"/>
<comment type="similarity">
    <text evidence="2">Belongs to the peptidase S1 family. CLIP subfamily.</text>
</comment>
<dbReference type="Gene3D" id="2.40.10.10">
    <property type="entry name" value="Trypsin-like serine proteases"/>
    <property type="match status" value="1"/>
</dbReference>
<evidence type="ECO:0000313" key="6">
    <source>
        <dbReference type="EMBL" id="CAF1633667.1"/>
    </source>
</evidence>
<dbReference type="EMBL" id="CAJNOI010002195">
    <property type="protein sequence ID" value="CAF1462803.1"/>
    <property type="molecule type" value="Genomic_DNA"/>
</dbReference>
<dbReference type="SUPFAM" id="SSF50494">
    <property type="entry name" value="Trypsin-like serine proteases"/>
    <property type="match status" value="1"/>
</dbReference>
<feature type="domain" description="Peptidase S1" evidence="4">
    <location>
        <begin position="43"/>
        <end position="206"/>
    </location>
</feature>
<dbReference type="InterPro" id="IPR009003">
    <property type="entry name" value="Peptidase_S1_PA"/>
</dbReference>
<protein>
    <recommendedName>
        <fullName evidence="4">Peptidase S1 domain-containing protein</fullName>
    </recommendedName>
</protein>
<dbReference type="PRINTS" id="PR00722">
    <property type="entry name" value="CHYMOTRYPSIN"/>
</dbReference>
<accession>A0A816DEH5</accession>
<dbReference type="SMART" id="SM00020">
    <property type="entry name" value="Tryp_SPc"/>
    <property type="match status" value="1"/>
</dbReference>
<name>A0A816DEH5_9BILA</name>
<evidence type="ECO:0000313" key="5">
    <source>
        <dbReference type="EMBL" id="CAF1462803.1"/>
    </source>
</evidence>
<dbReference type="InterPro" id="IPR043504">
    <property type="entry name" value="Peptidase_S1_PA_chymotrypsin"/>
</dbReference>
<dbReference type="Pfam" id="PF00089">
    <property type="entry name" value="Trypsin"/>
    <property type="match status" value="1"/>
</dbReference>
<keyword evidence="1" id="KW-1015">Disulfide bond</keyword>
<dbReference type="AlphaFoldDB" id="A0A816DEH5"/>
<dbReference type="Proteomes" id="UP000663877">
    <property type="component" value="Unassembled WGS sequence"/>
</dbReference>
<sequence>MKLLVLILVALNKVCIGVRYECNYNEVSCGCGISNVELDPLRIIGGEEAIPYSWLMIVSLRNNRQLERKHYCSGSIINKYFILTAAQCVINMGSPSNILTATAIHNRTDIDEIEHSVKKIFIHPNYTGHKDGFKNDIALLELDTPLDIDENPFHAKTCLPEINISTNQTEIFTIDNNDPICRRSFIDPEKQICTGIYQGGKGTCRGKLF</sequence>
<evidence type="ECO:0000256" key="1">
    <source>
        <dbReference type="ARBA" id="ARBA00023157"/>
    </source>
</evidence>
<feature type="signal peptide" evidence="3">
    <location>
        <begin position="1"/>
        <end position="17"/>
    </location>
</feature>
<organism evidence="6 7">
    <name type="scientific">Adineta steineri</name>
    <dbReference type="NCBI Taxonomy" id="433720"/>
    <lineage>
        <taxon>Eukaryota</taxon>
        <taxon>Metazoa</taxon>
        <taxon>Spiralia</taxon>
        <taxon>Gnathifera</taxon>
        <taxon>Rotifera</taxon>
        <taxon>Eurotatoria</taxon>
        <taxon>Bdelloidea</taxon>
        <taxon>Adinetida</taxon>
        <taxon>Adinetidae</taxon>
        <taxon>Adineta</taxon>
    </lineage>
</organism>
<proteinExistence type="inferred from homology"/>
<evidence type="ECO:0000313" key="7">
    <source>
        <dbReference type="Proteomes" id="UP000663832"/>
    </source>
</evidence>